<dbReference type="GO" id="GO:0016020">
    <property type="term" value="C:membrane"/>
    <property type="evidence" value="ECO:0007669"/>
    <property type="project" value="UniProtKB-SubCell"/>
</dbReference>
<evidence type="ECO:0000256" key="1">
    <source>
        <dbReference type="ARBA" id="ARBA00004141"/>
    </source>
</evidence>
<keyword evidence="5" id="KW-1133">Transmembrane helix</keyword>
<feature type="non-terminal residue" evidence="8">
    <location>
        <position position="241"/>
    </location>
</feature>
<keyword evidence="6" id="KW-0472">Membrane</keyword>
<dbReference type="AlphaFoldDB" id="A0A6S7K191"/>
<sequence length="241" mass="27218">FIYKGKTTLDSICAYRINLGDCPLEVLDIWQNQQVSRIFSIKEIVLVALSGDVDSTSLAWKALCSSRRPSKSLAARLKLGSRNARLPILEEAPPIIICSSISKSGRMRTRTFGLKFEAVCETDREFPLILAQPFEMSTPRSVCFSASHIPLFVNRLDSVETIIPYEYSRFDFCSPSNQDYAPSENLGQVVFGERIQPSAYNITFKDDKCDKACGKVYSKEDVKGEKLNFIKNGIRLNYQHH</sequence>
<comment type="similarity">
    <text evidence="2 7">Belongs to the nonaspanin (TM9SF) (TC 9.A.2) family.</text>
</comment>
<accession>A0A6S7K191</accession>
<dbReference type="Pfam" id="PF02990">
    <property type="entry name" value="EMP70"/>
    <property type="match status" value="1"/>
</dbReference>
<keyword evidence="4" id="KW-0732">Signal</keyword>
<dbReference type="OrthoDB" id="1666796at2759"/>
<evidence type="ECO:0000256" key="7">
    <source>
        <dbReference type="RuleBase" id="RU363079"/>
    </source>
</evidence>
<dbReference type="EMBL" id="CACRXK020022829">
    <property type="protein sequence ID" value="CAB4037198.1"/>
    <property type="molecule type" value="Genomic_DNA"/>
</dbReference>
<comment type="caution">
    <text evidence="8">The sequence shown here is derived from an EMBL/GenBank/DDBJ whole genome shotgun (WGS) entry which is preliminary data.</text>
</comment>
<comment type="subcellular location">
    <subcellularLocation>
        <location evidence="1">Membrane</location>
        <topology evidence="1">Multi-pass membrane protein</topology>
    </subcellularLocation>
</comment>
<gene>
    <name evidence="8" type="ORF">PACLA_8A088540</name>
</gene>
<keyword evidence="3 8" id="KW-0812">Transmembrane</keyword>
<evidence type="ECO:0000313" key="8">
    <source>
        <dbReference type="EMBL" id="CAB4037198.1"/>
    </source>
</evidence>
<organism evidence="8 9">
    <name type="scientific">Paramuricea clavata</name>
    <name type="common">Red gorgonian</name>
    <name type="synonym">Violescent sea-whip</name>
    <dbReference type="NCBI Taxonomy" id="317549"/>
    <lineage>
        <taxon>Eukaryota</taxon>
        <taxon>Metazoa</taxon>
        <taxon>Cnidaria</taxon>
        <taxon>Anthozoa</taxon>
        <taxon>Octocorallia</taxon>
        <taxon>Malacalcyonacea</taxon>
        <taxon>Plexauridae</taxon>
        <taxon>Paramuricea</taxon>
    </lineage>
</organism>
<dbReference type="PANTHER" id="PTHR10766">
    <property type="entry name" value="TRANSMEMBRANE 9 SUPERFAMILY PROTEIN"/>
    <property type="match status" value="1"/>
</dbReference>
<dbReference type="Proteomes" id="UP001152795">
    <property type="component" value="Unassembled WGS sequence"/>
</dbReference>
<evidence type="ECO:0000256" key="5">
    <source>
        <dbReference type="ARBA" id="ARBA00022989"/>
    </source>
</evidence>
<keyword evidence="9" id="KW-1185">Reference proteome</keyword>
<feature type="non-terminal residue" evidence="8">
    <location>
        <position position="1"/>
    </location>
</feature>
<protein>
    <recommendedName>
        <fullName evidence="7">Transmembrane 9 superfamily member</fullName>
    </recommendedName>
</protein>
<dbReference type="GO" id="GO:0072657">
    <property type="term" value="P:protein localization to membrane"/>
    <property type="evidence" value="ECO:0007669"/>
    <property type="project" value="TreeGrafter"/>
</dbReference>
<reference evidence="8" key="1">
    <citation type="submission" date="2020-04" db="EMBL/GenBank/DDBJ databases">
        <authorList>
            <person name="Alioto T."/>
            <person name="Alioto T."/>
            <person name="Gomez Garrido J."/>
        </authorList>
    </citation>
    <scope>NUCLEOTIDE SEQUENCE</scope>
    <source>
        <strain evidence="8">A484AB</strain>
    </source>
</reference>
<dbReference type="PANTHER" id="PTHR10766:SF111">
    <property type="entry name" value="TRANSMEMBRANE 9 SUPERFAMILY MEMBER 2"/>
    <property type="match status" value="1"/>
</dbReference>
<evidence type="ECO:0000256" key="3">
    <source>
        <dbReference type="ARBA" id="ARBA00022692"/>
    </source>
</evidence>
<evidence type="ECO:0000256" key="2">
    <source>
        <dbReference type="ARBA" id="ARBA00005227"/>
    </source>
</evidence>
<evidence type="ECO:0000256" key="6">
    <source>
        <dbReference type="ARBA" id="ARBA00023136"/>
    </source>
</evidence>
<name>A0A6S7K191_PARCT</name>
<dbReference type="InterPro" id="IPR004240">
    <property type="entry name" value="EMP70"/>
</dbReference>
<dbReference type="GO" id="GO:0005737">
    <property type="term" value="C:cytoplasm"/>
    <property type="evidence" value="ECO:0007669"/>
    <property type="project" value="UniProtKB-ARBA"/>
</dbReference>
<evidence type="ECO:0000313" key="9">
    <source>
        <dbReference type="Proteomes" id="UP001152795"/>
    </source>
</evidence>
<evidence type="ECO:0000256" key="4">
    <source>
        <dbReference type="ARBA" id="ARBA00022729"/>
    </source>
</evidence>
<proteinExistence type="inferred from homology"/>